<dbReference type="AlphaFoldDB" id="A0A8K0GGJ1"/>
<keyword evidence="3" id="KW-1185">Reference proteome</keyword>
<dbReference type="Proteomes" id="UP000801492">
    <property type="component" value="Unassembled WGS sequence"/>
</dbReference>
<protein>
    <submittedName>
        <fullName evidence="2">Uncharacterized protein</fullName>
    </submittedName>
</protein>
<feature type="compositionally biased region" description="Polar residues" evidence="1">
    <location>
        <begin position="110"/>
        <end position="127"/>
    </location>
</feature>
<evidence type="ECO:0000256" key="1">
    <source>
        <dbReference type="SAM" id="MobiDB-lite"/>
    </source>
</evidence>
<accession>A0A8K0GGJ1</accession>
<feature type="region of interest" description="Disordered" evidence="1">
    <location>
        <begin position="96"/>
        <end position="137"/>
    </location>
</feature>
<evidence type="ECO:0000313" key="3">
    <source>
        <dbReference type="Proteomes" id="UP000801492"/>
    </source>
</evidence>
<gene>
    <name evidence="2" type="ORF">ILUMI_07196</name>
</gene>
<comment type="caution">
    <text evidence="2">The sequence shown here is derived from an EMBL/GenBank/DDBJ whole genome shotgun (WGS) entry which is preliminary data.</text>
</comment>
<name>A0A8K0GGJ1_IGNLU</name>
<evidence type="ECO:0000313" key="2">
    <source>
        <dbReference type="EMBL" id="KAF2898979.1"/>
    </source>
</evidence>
<dbReference type="EMBL" id="VTPC01003146">
    <property type="protein sequence ID" value="KAF2898979.1"/>
    <property type="molecule type" value="Genomic_DNA"/>
</dbReference>
<proteinExistence type="predicted"/>
<organism evidence="2 3">
    <name type="scientific">Ignelater luminosus</name>
    <name type="common">Cucubano</name>
    <name type="synonym">Pyrophorus luminosus</name>
    <dbReference type="NCBI Taxonomy" id="2038154"/>
    <lineage>
        <taxon>Eukaryota</taxon>
        <taxon>Metazoa</taxon>
        <taxon>Ecdysozoa</taxon>
        <taxon>Arthropoda</taxon>
        <taxon>Hexapoda</taxon>
        <taxon>Insecta</taxon>
        <taxon>Pterygota</taxon>
        <taxon>Neoptera</taxon>
        <taxon>Endopterygota</taxon>
        <taxon>Coleoptera</taxon>
        <taxon>Polyphaga</taxon>
        <taxon>Elateriformia</taxon>
        <taxon>Elateroidea</taxon>
        <taxon>Elateridae</taxon>
        <taxon>Agrypninae</taxon>
        <taxon>Pyrophorini</taxon>
        <taxon>Ignelater</taxon>
    </lineage>
</organism>
<sequence length="177" mass="20618">MLRVYLYRNKEGTKRLKEASEITLEKYLRLSAEAYFGRIGRNPRFKNNLPGYDWTKGLVERHKQSLSKRLSSNIKRSRAAVNSETLTSFFDELIPFEDSPEKSNDDDNAETSVSEESNQGDENTNMEVRSHTFQEEEQLHPNDLKTNFWVIVKYQTKKTIKNYVGKVIAINDKFAKS</sequence>
<reference evidence="2" key="1">
    <citation type="submission" date="2019-08" db="EMBL/GenBank/DDBJ databases">
        <title>The genome of the North American firefly Photinus pyralis.</title>
        <authorList>
            <consortium name="Photinus pyralis genome working group"/>
            <person name="Fallon T.R."/>
            <person name="Sander Lower S.E."/>
            <person name="Weng J.-K."/>
        </authorList>
    </citation>
    <scope>NUCLEOTIDE SEQUENCE</scope>
    <source>
        <strain evidence="2">TRF0915ILg1</strain>
        <tissue evidence="2">Whole body</tissue>
    </source>
</reference>
<feature type="compositionally biased region" description="Basic and acidic residues" evidence="1">
    <location>
        <begin position="128"/>
        <end position="137"/>
    </location>
</feature>
<dbReference type="OrthoDB" id="10072016at2759"/>